<dbReference type="InterPro" id="IPR011993">
    <property type="entry name" value="PH-like_dom_sf"/>
</dbReference>
<dbReference type="Gene3D" id="2.30.29.30">
    <property type="entry name" value="Pleckstrin-homology domain (PH domain)/Phosphotyrosine-binding domain (PTB)"/>
    <property type="match status" value="1"/>
</dbReference>
<dbReference type="Pfam" id="PF00169">
    <property type="entry name" value="PH"/>
    <property type="match status" value="1"/>
</dbReference>
<dbReference type="PROSITE" id="PS50003">
    <property type="entry name" value="PH_DOMAIN"/>
    <property type="match status" value="1"/>
</dbReference>
<evidence type="ECO:0000259" key="1">
    <source>
        <dbReference type="PROSITE" id="PS50003"/>
    </source>
</evidence>
<evidence type="ECO:0000313" key="2">
    <source>
        <dbReference type="EMBL" id="KAL3391254.1"/>
    </source>
</evidence>
<reference evidence="2 3" key="1">
    <citation type="journal article" date="2024" name="bioRxiv">
        <title>A reference genome for Trichogramma kaykai: A tiny desert-dwelling parasitoid wasp with competing sex-ratio distorters.</title>
        <authorList>
            <person name="Culotta J."/>
            <person name="Lindsey A.R."/>
        </authorList>
    </citation>
    <scope>NUCLEOTIDE SEQUENCE [LARGE SCALE GENOMIC DNA]</scope>
    <source>
        <strain evidence="2 3">KSX58</strain>
    </source>
</reference>
<proteinExistence type="predicted"/>
<name>A0ABD2WF04_9HYME</name>
<protein>
    <recommendedName>
        <fullName evidence="1">PH domain-containing protein</fullName>
    </recommendedName>
</protein>
<dbReference type="AlphaFoldDB" id="A0ABD2WF04"/>
<accession>A0ABD2WF04</accession>
<organism evidence="2 3">
    <name type="scientific">Trichogramma kaykai</name>
    <dbReference type="NCBI Taxonomy" id="54128"/>
    <lineage>
        <taxon>Eukaryota</taxon>
        <taxon>Metazoa</taxon>
        <taxon>Ecdysozoa</taxon>
        <taxon>Arthropoda</taxon>
        <taxon>Hexapoda</taxon>
        <taxon>Insecta</taxon>
        <taxon>Pterygota</taxon>
        <taxon>Neoptera</taxon>
        <taxon>Endopterygota</taxon>
        <taxon>Hymenoptera</taxon>
        <taxon>Apocrita</taxon>
        <taxon>Proctotrupomorpha</taxon>
        <taxon>Chalcidoidea</taxon>
        <taxon>Trichogrammatidae</taxon>
        <taxon>Trichogramma</taxon>
    </lineage>
</organism>
<feature type="domain" description="PH" evidence="1">
    <location>
        <begin position="14"/>
        <end position="109"/>
    </location>
</feature>
<dbReference type="EMBL" id="JBJJXI010000111">
    <property type="protein sequence ID" value="KAL3391254.1"/>
    <property type="molecule type" value="Genomic_DNA"/>
</dbReference>
<sequence>MAGKDGKLEPQENDIILQGFMVKRSQNKKRFTPVNYKQRWFVLTRQHLVYYDGCSNEVNIVILYIDETKTRAQHYTHSSFFRFLLIKCFSVCKLRLVTIDQDHTMFNRK</sequence>
<evidence type="ECO:0000313" key="3">
    <source>
        <dbReference type="Proteomes" id="UP001627154"/>
    </source>
</evidence>
<dbReference type="SUPFAM" id="SSF50729">
    <property type="entry name" value="PH domain-like"/>
    <property type="match status" value="1"/>
</dbReference>
<dbReference type="Proteomes" id="UP001627154">
    <property type="component" value="Unassembled WGS sequence"/>
</dbReference>
<dbReference type="InterPro" id="IPR001849">
    <property type="entry name" value="PH_domain"/>
</dbReference>
<comment type="caution">
    <text evidence="2">The sequence shown here is derived from an EMBL/GenBank/DDBJ whole genome shotgun (WGS) entry which is preliminary data.</text>
</comment>
<keyword evidence="3" id="KW-1185">Reference proteome</keyword>
<gene>
    <name evidence="2" type="ORF">TKK_013989</name>
</gene>